<comment type="similarity">
    <text evidence="2">Belongs to the low molecular weight phosphotyrosine protein phosphatase family.</text>
</comment>
<dbReference type="Pfam" id="PF01451">
    <property type="entry name" value="LMWPc"/>
    <property type="match status" value="1"/>
</dbReference>
<dbReference type="RefSeq" id="WP_092792090.1">
    <property type="nucleotide sequence ID" value="NZ_FOPC01000008.1"/>
</dbReference>
<feature type="active site" evidence="7">
    <location>
        <position position="14"/>
    </location>
</feature>
<dbReference type="EC" id="3.1.3.48" evidence="3"/>
<dbReference type="PANTHER" id="PTHR11717">
    <property type="entry name" value="LOW MOLECULAR WEIGHT PROTEIN TYROSINE PHOSPHATASE"/>
    <property type="match status" value="1"/>
</dbReference>
<dbReference type="CDD" id="cd16343">
    <property type="entry name" value="LMWPTP"/>
    <property type="match status" value="1"/>
</dbReference>
<keyword evidence="4" id="KW-0963">Cytoplasm</keyword>
<evidence type="ECO:0000256" key="7">
    <source>
        <dbReference type="PIRSR" id="PIRSR617867-1"/>
    </source>
</evidence>
<dbReference type="GO" id="GO:0004726">
    <property type="term" value="F:non-membrane spanning protein tyrosine phosphatase activity"/>
    <property type="evidence" value="ECO:0007669"/>
    <property type="project" value="InterPro"/>
</dbReference>
<evidence type="ECO:0000256" key="1">
    <source>
        <dbReference type="ARBA" id="ARBA00004496"/>
    </source>
</evidence>
<protein>
    <recommendedName>
        <fullName evidence="3">protein-tyrosine-phosphatase</fullName>
        <ecNumber evidence="3">3.1.3.48</ecNumber>
    </recommendedName>
</protein>
<dbReference type="STRING" id="435880.SAMN04487988_108159"/>
<dbReference type="PANTHER" id="PTHR11717:SF7">
    <property type="entry name" value="LOW MOLECULAR WEIGHT PHOSPHOTYROSINE PROTEIN PHOSPHATASE"/>
    <property type="match status" value="1"/>
</dbReference>
<evidence type="ECO:0000313" key="9">
    <source>
        <dbReference type="EMBL" id="SFG81148.1"/>
    </source>
</evidence>
<feature type="domain" description="Phosphotyrosine protein phosphatase I" evidence="8">
    <location>
        <begin position="2"/>
        <end position="152"/>
    </location>
</feature>
<keyword evidence="10" id="KW-1185">Reference proteome</keyword>
<feature type="active site" description="Nucleophile" evidence="7">
    <location>
        <position position="8"/>
    </location>
</feature>
<dbReference type="EMBL" id="FOPC01000008">
    <property type="protein sequence ID" value="SFG81148.1"/>
    <property type="molecule type" value="Genomic_DNA"/>
</dbReference>
<comment type="subcellular location">
    <subcellularLocation>
        <location evidence="1">Cytoplasm</location>
    </subcellularLocation>
</comment>
<dbReference type="PRINTS" id="PR00719">
    <property type="entry name" value="LMWPTPASE"/>
</dbReference>
<evidence type="ECO:0000259" key="8">
    <source>
        <dbReference type="SMART" id="SM00226"/>
    </source>
</evidence>
<gene>
    <name evidence="9" type="ORF">SAMN04487988_108159</name>
</gene>
<evidence type="ECO:0000313" key="10">
    <source>
        <dbReference type="Proteomes" id="UP000199642"/>
    </source>
</evidence>
<evidence type="ECO:0000256" key="4">
    <source>
        <dbReference type="ARBA" id="ARBA00022490"/>
    </source>
</evidence>
<dbReference type="FunFam" id="3.40.50.2300:FF:000113">
    <property type="entry name" value="Low molecular weight protein-tyrosine-phosphatase"/>
    <property type="match status" value="1"/>
</dbReference>
<evidence type="ECO:0000256" key="3">
    <source>
        <dbReference type="ARBA" id="ARBA00013064"/>
    </source>
</evidence>
<proteinExistence type="inferred from homology"/>
<dbReference type="Proteomes" id="UP000199642">
    <property type="component" value="Unassembled WGS sequence"/>
</dbReference>
<dbReference type="AlphaFoldDB" id="A0A1I2UVP6"/>
<dbReference type="InterPro" id="IPR017867">
    <property type="entry name" value="Tyr_phospatase_low_mol_wt"/>
</dbReference>
<evidence type="ECO:0000256" key="6">
    <source>
        <dbReference type="ARBA" id="ARBA00022912"/>
    </source>
</evidence>
<dbReference type="InterPro" id="IPR023485">
    <property type="entry name" value="Ptyr_pPase"/>
</dbReference>
<sequence>MIKVLFVCLGNICRSPLAEAIFDQKIKAAGIEDHFKSDSAGTSDFHIGELPDERTINCAKKFNLPVNHRGRQVNRTDFRDFDYILAMDENNLRNLNNLKVRFGFADKEIHLLRNFVPNSEVLSVPDPYYGTEDGFEEIYHILNEAVDHFLVTIQERHQLYA</sequence>
<dbReference type="SUPFAM" id="SSF52788">
    <property type="entry name" value="Phosphotyrosine protein phosphatases I"/>
    <property type="match status" value="1"/>
</dbReference>
<name>A0A1I2UVP6_9BACT</name>
<organism evidence="9 10">
    <name type="scientific">Algoriphagus hitonicola</name>
    <dbReference type="NCBI Taxonomy" id="435880"/>
    <lineage>
        <taxon>Bacteria</taxon>
        <taxon>Pseudomonadati</taxon>
        <taxon>Bacteroidota</taxon>
        <taxon>Cytophagia</taxon>
        <taxon>Cytophagales</taxon>
        <taxon>Cyclobacteriaceae</taxon>
        <taxon>Algoriphagus</taxon>
    </lineage>
</organism>
<accession>A0A1I2UVP6</accession>
<dbReference type="InterPro" id="IPR036196">
    <property type="entry name" value="Ptyr_pPase_sf"/>
</dbReference>
<dbReference type="SMART" id="SM00226">
    <property type="entry name" value="LMWPc"/>
    <property type="match status" value="1"/>
</dbReference>
<keyword evidence="6" id="KW-0904">Protein phosphatase</keyword>
<evidence type="ECO:0000256" key="5">
    <source>
        <dbReference type="ARBA" id="ARBA00022801"/>
    </source>
</evidence>
<dbReference type="InterPro" id="IPR002115">
    <property type="entry name" value="Tyr_Pase_low_mol_wt_mml"/>
</dbReference>
<dbReference type="PRINTS" id="PR00720">
    <property type="entry name" value="MAMMALPTPASE"/>
</dbReference>
<dbReference type="InterPro" id="IPR050438">
    <property type="entry name" value="LMW_PTPase"/>
</dbReference>
<evidence type="ECO:0000256" key="2">
    <source>
        <dbReference type="ARBA" id="ARBA00011063"/>
    </source>
</evidence>
<dbReference type="GO" id="GO:0003993">
    <property type="term" value="F:acid phosphatase activity"/>
    <property type="evidence" value="ECO:0007669"/>
    <property type="project" value="InterPro"/>
</dbReference>
<dbReference type="Gene3D" id="3.40.50.2300">
    <property type="match status" value="1"/>
</dbReference>
<reference evidence="10" key="1">
    <citation type="submission" date="2016-10" db="EMBL/GenBank/DDBJ databases">
        <authorList>
            <person name="Varghese N."/>
            <person name="Submissions S."/>
        </authorList>
    </citation>
    <scope>NUCLEOTIDE SEQUENCE [LARGE SCALE GENOMIC DNA]</scope>
    <source>
        <strain evidence="10">DSM 19315</strain>
    </source>
</reference>
<feature type="active site" description="Proton donor" evidence="7">
    <location>
        <position position="126"/>
    </location>
</feature>
<dbReference type="OrthoDB" id="9784339at2"/>
<dbReference type="GO" id="GO:0005737">
    <property type="term" value="C:cytoplasm"/>
    <property type="evidence" value="ECO:0007669"/>
    <property type="project" value="UniProtKB-SubCell"/>
</dbReference>
<keyword evidence="5" id="KW-0378">Hydrolase</keyword>